<reference evidence="1" key="1">
    <citation type="submission" date="2023-04" db="EMBL/GenBank/DDBJ databases">
        <title>Draft Genome sequencing of Naganishia species isolated from polar environments using Oxford Nanopore Technology.</title>
        <authorList>
            <person name="Leo P."/>
            <person name="Venkateswaran K."/>
        </authorList>
    </citation>
    <scope>NUCLEOTIDE SEQUENCE</scope>
    <source>
        <strain evidence="1">DBVPG 5303</strain>
    </source>
</reference>
<evidence type="ECO:0000313" key="2">
    <source>
        <dbReference type="Proteomes" id="UP001234202"/>
    </source>
</evidence>
<gene>
    <name evidence="1" type="ORF">QFC24_006158</name>
</gene>
<proteinExistence type="predicted"/>
<name>A0ACC2X4I7_9TREE</name>
<dbReference type="Proteomes" id="UP001234202">
    <property type="component" value="Unassembled WGS sequence"/>
</dbReference>
<accession>A0ACC2X4I7</accession>
<organism evidence="1 2">
    <name type="scientific">Naganishia onofrii</name>
    <dbReference type="NCBI Taxonomy" id="1851511"/>
    <lineage>
        <taxon>Eukaryota</taxon>
        <taxon>Fungi</taxon>
        <taxon>Dikarya</taxon>
        <taxon>Basidiomycota</taxon>
        <taxon>Agaricomycotina</taxon>
        <taxon>Tremellomycetes</taxon>
        <taxon>Filobasidiales</taxon>
        <taxon>Filobasidiaceae</taxon>
        <taxon>Naganishia</taxon>
    </lineage>
</organism>
<sequence>MCGFIPNDSQSSHDSTDDGDSGRSSVSCPPTEMLEQVISRNKEERASTSSRRHSAVAYQRRKEIREELKDIMVSVSGQTALLQTTPVSRPTPVGQSSPVGSSITTTTAGQSLAAALNRAIQSPSPGQQNNNNSSLPVCASSSSSGPSFLAQASTTTSSDELSAAAAAAGASRTNGMQSLLSRIGPPVPGNSSATAALLPSASSSLTGTGVNRRQAEVEDIVERLVFKKTRRGKKAGRQPQGREENGGLPAAAEAEAAQLDEFQEFLDDGA</sequence>
<evidence type="ECO:0000313" key="1">
    <source>
        <dbReference type="EMBL" id="KAJ9118505.1"/>
    </source>
</evidence>
<comment type="caution">
    <text evidence="1">The sequence shown here is derived from an EMBL/GenBank/DDBJ whole genome shotgun (WGS) entry which is preliminary data.</text>
</comment>
<keyword evidence="2" id="KW-1185">Reference proteome</keyword>
<dbReference type="EMBL" id="JASBWV010000028">
    <property type="protein sequence ID" value="KAJ9118505.1"/>
    <property type="molecule type" value="Genomic_DNA"/>
</dbReference>
<protein>
    <submittedName>
        <fullName evidence="1">Uncharacterized protein</fullName>
    </submittedName>
</protein>